<feature type="compositionally biased region" description="Polar residues" evidence="7">
    <location>
        <begin position="787"/>
        <end position="810"/>
    </location>
</feature>
<feature type="compositionally biased region" description="Basic residues" evidence="7">
    <location>
        <begin position="516"/>
        <end position="527"/>
    </location>
</feature>
<proteinExistence type="predicted"/>
<feature type="compositionally biased region" description="Pro residues" evidence="7">
    <location>
        <begin position="570"/>
        <end position="586"/>
    </location>
</feature>
<evidence type="ECO:0000256" key="7">
    <source>
        <dbReference type="SAM" id="MobiDB-lite"/>
    </source>
</evidence>
<feature type="region of interest" description="Disordered" evidence="7">
    <location>
        <begin position="489"/>
        <end position="848"/>
    </location>
</feature>
<feature type="compositionally biased region" description="Basic and acidic residues" evidence="7">
    <location>
        <begin position="450"/>
        <end position="459"/>
    </location>
</feature>
<evidence type="ECO:0000256" key="1">
    <source>
        <dbReference type="ARBA" id="ARBA00004370"/>
    </source>
</evidence>
<feature type="compositionally biased region" description="Basic and acidic residues" evidence="7">
    <location>
        <begin position="354"/>
        <end position="363"/>
    </location>
</feature>
<dbReference type="Proteomes" id="UP000594364">
    <property type="component" value="Chromosome 5"/>
</dbReference>
<keyword evidence="3 8" id="KW-0812">Transmembrane</keyword>
<dbReference type="EMBL" id="CP031389">
    <property type="protein sequence ID" value="QPH12783.1"/>
    <property type="molecule type" value="Genomic_DNA"/>
</dbReference>
<feature type="compositionally biased region" description="Basic and acidic residues" evidence="7">
    <location>
        <begin position="731"/>
        <end position="752"/>
    </location>
</feature>
<feature type="transmembrane region" description="Helical" evidence="8">
    <location>
        <begin position="66"/>
        <end position="88"/>
    </location>
</feature>
<accession>A0A7U3Q0W9</accession>
<dbReference type="AlphaFoldDB" id="A0A7U3Q0W9"/>
<protein>
    <recommendedName>
        <fullName evidence="9">Cytochrome b561 domain-containing protein</fullName>
    </recommendedName>
</protein>
<evidence type="ECO:0000256" key="2">
    <source>
        <dbReference type="ARBA" id="ARBA00022448"/>
    </source>
</evidence>
<feature type="compositionally biased region" description="Basic and acidic residues" evidence="7">
    <location>
        <begin position="682"/>
        <end position="703"/>
    </location>
</feature>
<feature type="transmembrane region" description="Helical" evidence="8">
    <location>
        <begin position="100"/>
        <end position="125"/>
    </location>
</feature>
<evidence type="ECO:0000313" key="11">
    <source>
        <dbReference type="Proteomes" id="UP000594364"/>
    </source>
</evidence>
<feature type="transmembrane region" description="Helical" evidence="8">
    <location>
        <begin position="176"/>
        <end position="193"/>
    </location>
</feature>
<feature type="compositionally biased region" description="Polar residues" evidence="7">
    <location>
        <begin position="384"/>
        <end position="393"/>
    </location>
</feature>
<dbReference type="OrthoDB" id="19261at2759"/>
<dbReference type="PANTHER" id="PTHR47797:SF3">
    <property type="entry name" value="CYTOCHROME B561 DOMAIN-CONTAINING PROTEIN"/>
    <property type="match status" value="1"/>
</dbReference>
<evidence type="ECO:0000256" key="5">
    <source>
        <dbReference type="ARBA" id="ARBA00022989"/>
    </source>
</evidence>
<feature type="compositionally biased region" description="Basic and acidic residues" evidence="7">
    <location>
        <begin position="394"/>
        <end position="403"/>
    </location>
</feature>
<dbReference type="CDD" id="cd08760">
    <property type="entry name" value="Cyt_b561_FRRS1_like"/>
    <property type="match status" value="1"/>
</dbReference>
<organism evidence="10 11">
    <name type="scientific">Epichloe festucae (strain Fl1)</name>
    <dbReference type="NCBI Taxonomy" id="877507"/>
    <lineage>
        <taxon>Eukaryota</taxon>
        <taxon>Fungi</taxon>
        <taxon>Dikarya</taxon>
        <taxon>Ascomycota</taxon>
        <taxon>Pezizomycotina</taxon>
        <taxon>Sordariomycetes</taxon>
        <taxon>Hypocreomycetidae</taxon>
        <taxon>Hypocreales</taxon>
        <taxon>Clavicipitaceae</taxon>
        <taxon>Epichloe</taxon>
    </lineage>
</organism>
<feature type="compositionally biased region" description="Low complexity" evidence="7">
    <location>
        <begin position="535"/>
        <end position="548"/>
    </location>
</feature>
<name>A0A7U3Q0W9_EPIFF</name>
<feature type="compositionally biased region" description="Basic residues" evidence="7">
    <location>
        <begin position="634"/>
        <end position="646"/>
    </location>
</feature>
<keyword evidence="5 8" id="KW-1133">Transmembrane helix</keyword>
<keyword evidence="4" id="KW-0249">Electron transport</keyword>
<comment type="subcellular location">
    <subcellularLocation>
        <location evidence="1">Membrane</location>
    </subcellularLocation>
</comment>
<reference evidence="10 11" key="1">
    <citation type="journal article" date="2018" name="PLoS Genet.">
        <title>Repeat elements organise 3D genome structure and mediate transcription in the filamentous fungus Epichloe festucae.</title>
        <authorList>
            <person name="Winter D.J."/>
            <person name="Ganley A.R.D."/>
            <person name="Young C.A."/>
            <person name="Liachko I."/>
            <person name="Schardl C.L."/>
            <person name="Dupont P.Y."/>
            <person name="Berry D."/>
            <person name="Ram A."/>
            <person name="Scott B."/>
            <person name="Cox M.P."/>
        </authorList>
    </citation>
    <scope>NUCLEOTIDE SEQUENCE [LARGE SCALE GENOMIC DNA]</scope>
    <source>
        <strain evidence="10 11">Fl1</strain>
    </source>
</reference>
<feature type="transmembrane region" description="Helical" evidence="8">
    <location>
        <begin position="199"/>
        <end position="216"/>
    </location>
</feature>
<feature type="compositionally biased region" description="Polar residues" evidence="7">
    <location>
        <begin position="551"/>
        <end position="565"/>
    </location>
</feature>
<keyword evidence="2" id="KW-0813">Transport</keyword>
<feature type="compositionally biased region" description="Basic residues" evidence="7">
    <location>
        <begin position="593"/>
        <end position="603"/>
    </location>
</feature>
<dbReference type="InterPro" id="IPR006593">
    <property type="entry name" value="Cyt_b561/ferric_Rdtase_TM"/>
</dbReference>
<feature type="region of interest" description="Disordered" evidence="7">
    <location>
        <begin position="281"/>
        <end position="327"/>
    </location>
</feature>
<sequence>MAPQGDRFSAPGSASYGSGTMTVGDGTWEYGKNTFLLPNLQGVNFDTMRYNGMGNRFATLPQYHRIVLAHGIMGALIFLLFVPASVMLARFHSREPGYAIVYHAQLHVFSGLMLLAVFILGFFAVGPERNLTNPHHGIGVAIFVLFILQLVGGRLVRHITKLRSLRVTIHQWSGRAIALLGIVQVPLGLTLYGSPKYLFILYTLWMTFLLLVYFILSYRSEGRHRELYMGSRRSEAGHTRVTESEYFSRGPRHERSGWMMNWLGPLAAGAGAWALLRGRNKDKSRDASPTRSRSFISSRGPEVLPSRRGSESYISEKYSEAPKKGSSGGGFARLLTTAAAVLGAGKLVSGVMSRRNDRRHDEEYSAVSTETPRRHRSGRGGGTTLSEFSSDYTDYSRRPDETHSSLLPPSAYPAGRGPDPRRPVTPQPLHSRGRDLDESDYSSYVSPSRRPQDDRRGDGLARGILGGLGMGWLAKKLADRRARKELDRLREEDDMRSGISGSRYTGDGHPSPSRRDSRRPRPIRRATGHPGTTDLSELSSVTESSVETRPIGSSYTAGPSTTHTGTARPPVVPVPVPAPAPAPAPVPESGNHPRSRSRSRARHSSASMPAMPADPHGILHSEAESHHMSSAGGRPKRRDSSRRRRAGDRAAAAAAERAGQVAASERDHFGSPTSQPVSVKVKMHDDRDRNVTLRRLTDEEARAARGPRSRGDSGSSLSELESPSHGRRYRRDSSQRRAERSAERRAEEHDKLAPLSPPNPSFAKGGRRNKDSAYYSGQPGPSGASPVGQQTVSSLGSESHGTWSAMSASPSGPAKGAESVAAEDRRRRRRLERRGAGSARPSESDMFE</sequence>
<evidence type="ECO:0000313" key="10">
    <source>
        <dbReference type="EMBL" id="QPH12783.1"/>
    </source>
</evidence>
<feature type="compositionally biased region" description="Basic and acidic residues" evidence="7">
    <location>
        <begin position="617"/>
        <end position="627"/>
    </location>
</feature>
<evidence type="ECO:0000256" key="4">
    <source>
        <dbReference type="ARBA" id="ARBA00022982"/>
    </source>
</evidence>
<feature type="region of interest" description="Disordered" evidence="7">
    <location>
        <begin position="353"/>
        <end position="465"/>
    </location>
</feature>
<feature type="compositionally biased region" description="Low complexity" evidence="7">
    <location>
        <begin position="712"/>
        <end position="723"/>
    </location>
</feature>
<evidence type="ECO:0000259" key="9">
    <source>
        <dbReference type="SMART" id="SM00665"/>
    </source>
</evidence>
<keyword evidence="11" id="KW-1185">Reference proteome</keyword>
<gene>
    <name evidence="10" type="ORF">C2857_005080</name>
</gene>
<evidence type="ECO:0000256" key="6">
    <source>
        <dbReference type="ARBA" id="ARBA00023136"/>
    </source>
</evidence>
<feature type="compositionally biased region" description="Low complexity" evidence="7">
    <location>
        <begin position="649"/>
        <end position="659"/>
    </location>
</feature>
<dbReference type="SMART" id="SM00665">
    <property type="entry name" value="B561"/>
    <property type="match status" value="1"/>
</dbReference>
<keyword evidence="6 8" id="KW-0472">Membrane</keyword>
<evidence type="ECO:0000256" key="3">
    <source>
        <dbReference type="ARBA" id="ARBA00022692"/>
    </source>
</evidence>
<dbReference type="GO" id="GO:0016020">
    <property type="term" value="C:membrane"/>
    <property type="evidence" value="ECO:0007669"/>
    <property type="project" value="UniProtKB-SubCell"/>
</dbReference>
<evidence type="ECO:0000256" key="8">
    <source>
        <dbReference type="SAM" id="Phobius"/>
    </source>
</evidence>
<dbReference type="PANTHER" id="PTHR47797">
    <property type="entry name" value="DEHYDROGENASE, PUTATIVE (AFU_ORTHOLOGUE AFUA_8G05805)-RELATED"/>
    <property type="match status" value="1"/>
</dbReference>
<feature type="transmembrane region" description="Helical" evidence="8">
    <location>
        <begin position="137"/>
        <end position="156"/>
    </location>
</feature>
<feature type="domain" description="Cytochrome b561" evidence="9">
    <location>
        <begin position="69"/>
        <end position="189"/>
    </location>
</feature>
<dbReference type="Gene3D" id="1.20.120.1770">
    <property type="match status" value="1"/>
</dbReference>
<feature type="compositionally biased region" description="Low complexity" evidence="7">
    <location>
        <begin position="604"/>
        <end position="613"/>
    </location>
</feature>